<accession>A0A9D4M9J5</accession>
<evidence type="ECO:0000313" key="2">
    <source>
        <dbReference type="Proteomes" id="UP000828390"/>
    </source>
</evidence>
<organism evidence="1 2">
    <name type="scientific">Dreissena polymorpha</name>
    <name type="common">Zebra mussel</name>
    <name type="synonym">Mytilus polymorpha</name>
    <dbReference type="NCBI Taxonomy" id="45954"/>
    <lineage>
        <taxon>Eukaryota</taxon>
        <taxon>Metazoa</taxon>
        <taxon>Spiralia</taxon>
        <taxon>Lophotrochozoa</taxon>
        <taxon>Mollusca</taxon>
        <taxon>Bivalvia</taxon>
        <taxon>Autobranchia</taxon>
        <taxon>Heteroconchia</taxon>
        <taxon>Euheterodonta</taxon>
        <taxon>Imparidentia</taxon>
        <taxon>Neoheterodontei</taxon>
        <taxon>Myida</taxon>
        <taxon>Dreissenoidea</taxon>
        <taxon>Dreissenidae</taxon>
        <taxon>Dreissena</taxon>
    </lineage>
</organism>
<evidence type="ECO:0000313" key="1">
    <source>
        <dbReference type="EMBL" id="KAH3871704.1"/>
    </source>
</evidence>
<sequence>MNDTSRQNVVDIDIVLIPYDLPNACNDLKSAKKVDSMSVSRYSEEKGVHPLTLSLISSNAAHIMGSSSSTSLTVFSATTGDVSSCS</sequence>
<proteinExistence type="predicted"/>
<reference evidence="1" key="1">
    <citation type="journal article" date="2019" name="bioRxiv">
        <title>The Genome of the Zebra Mussel, Dreissena polymorpha: A Resource for Invasive Species Research.</title>
        <authorList>
            <person name="McCartney M.A."/>
            <person name="Auch B."/>
            <person name="Kono T."/>
            <person name="Mallez S."/>
            <person name="Zhang Y."/>
            <person name="Obille A."/>
            <person name="Becker A."/>
            <person name="Abrahante J.E."/>
            <person name="Garbe J."/>
            <person name="Badalamenti J.P."/>
            <person name="Herman A."/>
            <person name="Mangelson H."/>
            <person name="Liachko I."/>
            <person name="Sullivan S."/>
            <person name="Sone E.D."/>
            <person name="Koren S."/>
            <person name="Silverstein K.A.T."/>
            <person name="Beckman K.B."/>
            <person name="Gohl D.M."/>
        </authorList>
    </citation>
    <scope>NUCLEOTIDE SEQUENCE</scope>
    <source>
        <strain evidence="1">Duluth1</strain>
        <tissue evidence="1">Whole animal</tissue>
    </source>
</reference>
<keyword evidence="2" id="KW-1185">Reference proteome</keyword>
<comment type="caution">
    <text evidence="1">The sequence shown here is derived from an EMBL/GenBank/DDBJ whole genome shotgun (WGS) entry which is preliminary data.</text>
</comment>
<dbReference type="Proteomes" id="UP000828390">
    <property type="component" value="Unassembled WGS sequence"/>
</dbReference>
<name>A0A9D4M9J5_DREPO</name>
<gene>
    <name evidence="1" type="ORF">DPMN_034915</name>
</gene>
<protein>
    <submittedName>
        <fullName evidence="1">Uncharacterized protein</fullName>
    </submittedName>
</protein>
<dbReference type="AlphaFoldDB" id="A0A9D4M9J5"/>
<dbReference type="EMBL" id="JAIWYP010000002">
    <property type="protein sequence ID" value="KAH3871704.1"/>
    <property type="molecule type" value="Genomic_DNA"/>
</dbReference>
<reference evidence="1" key="2">
    <citation type="submission" date="2020-11" db="EMBL/GenBank/DDBJ databases">
        <authorList>
            <person name="McCartney M.A."/>
            <person name="Auch B."/>
            <person name="Kono T."/>
            <person name="Mallez S."/>
            <person name="Becker A."/>
            <person name="Gohl D.M."/>
            <person name="Silverstein K.A.T."/>
            <person name="Koren S."/>
            <person name="Bechman K.B."/>
            <person name="Herman A."/>
            <person name="Abrahante J.E."/>
            <person name="Garbe J."/>
        </authorList>
    </citation>
    <scope>NUCLEOTIDE SEQUENCE</scope>
    <source>
        <strain evidence="1">Duluth1</strain>
        <tissue evidence="1">Whole animal</tissue>
    </source>
</reference>